<dbReference type="AlphaFoldDB" id="A0A644YHZ2"/>
<evidence type="ECO:0000256" key="1">
    <source>
        <dbReference type="SAM" id="MobiDB-lite"/>
    </source>
</evidence>
<feature type="region of interest" description="Disordered" evidence="1">
    <location>
        <begin position="26"/>
        <end position="45"/>
    </location>
</feature>
<reference evidence="3" key="1">
    <citation type="submission" date="2019-08" db="EMBL/GenBank/DDBJ databases">
        <authorList>
            <person name="Kucharzyk K."/>
            <person name="Murdoch R.W."/>
            <person name="Higgins S."/>
            <person name="Loffler F."/>
        </authorList>
    </citation>
    <scope>NUCLEOTIDE SEQUENCE</scope>
</reference>
<dbReference type="EMBL" id="VSSQ01004561">
    <property type="protein sequence ID" value="MPM25714.1"/>
    <property type="molecule type" value="Genomic_DNA"/>
</dbReference>
<feature type="compositionally biased region" description="Basic and acidic residues" evidence="1">
    <location>
        <begin position="182"/>
        <end position="192"/>
    </location>
</feature>
<comment type="caution">
    <text evidence="3">The sequence shown here is derived from an EMBL/GenBank/DDBJ whole genome shotgun (WGS) entry which is preliminary data.</text>
</comment>
<organism evidence="3">
    <name type="scientific">bioreactor metagenome</name>
    <dbReference type="NCBI Taxonomy" id="1076179"/>
    <lineage>
        <taxon>unclassified sequences</taxon>
        <taxon>metagenomes</taxon>
        <taxon>ecological metagenomes</taxon>
    </lineage>
</organism>
<feature type="domain" description="NrS-1 polymerase-like HBD" evidence="2">
    <location>
        <begin position="241"/>
        <end position="306"/>
    </location>
</feature>
<evidence type="ECO:0000259" key="2">
    <source>
        <dbReference type="Pfam" id="PF22763"/>
    </source>
</evidence>
<feature type="region of interest" description="Disordered" evidence="1">
    <location>
        <begin position="182"/>
        <end position="208"/>
    </location>
</feature>
<evidence type="ECO:0000313" key="3">
    <source>
        <dbReference type="EMBL" id="MPM25714.1"/>
    </source>
</evidence>
<name>A0A644YHZ2_9ZZZZ</name>
<proteinExistence type="predicted"/>
<dbReference type="Pfam" id="PF22763">
    <property type="entry name" value="NrS1-1_pol-like_HBD"/>
    <property type="match status" value="1"/>
</dbReference>
<gene>
    <name evidence="3" type="ORF">SDC9_72214</name>
</gene>
<feature type="compositionally biased region" description="Basic residues" evidence="1">
    <location>
        <begin position="193"/>
        <end position="202"/>
    </location>
</feature>
<dbReference type="InterPro" id="IPR054468">
    <property type="entry name" value="NrSPol-like_HBD"/>
</dbReference>
<sequence>MAEVDVFPQELAERRQWICWRLEPSSKSDRPNKTPYSPHTNRRASSIDPATWGTLAEARAARDRYGYTGLGFVFTNDDDFVGVDIDHCRNKETGALNETAAMIVAKASTYTEISPSGEGLHLFFHGKIPEGGNKNSATGVEMYAFGRYLTMTGNRLIDLPLEVRQDDGVLAWIHAAYVKMPKQDKPTSERKAPKERKQRKQRASAAPLSDEVVLERALAADKEERFSKLWSGQWEKQYASQSEADMALCCKLAFWTGKNRDQMDRLFRQSKLYREKWDERHHANGATYGEETIGKAVDLVEDSYSPAAVEPVFEFEGRYYRAKGDAVTPLTNFVVKPVEMVESDEETQLTADLVTVRNETFRHSFLTTDFTNLQRFKSALNKRTIALSYTGSEADLELLKAFLYELEWNRKKGVKTSGLYRHDKRWVFVCGDQAADGEGTSVDGLQQFEQYRQSGPSMLDVQPIDAEQFMVLGSLIFSYNEPAKTVSVLAWCAGCFIKEHFKSRKIKYPHLFLIGEAGSGKSNTLERIILPIFSKERITAASQVTKFTLMKESVASNLIPQALDEFKPSKIDRSTLSVLLNHIRNAYDGTDGERGRADQTTTRYTLCAPLVVAGEESPAEASIRERSMELLFSKKDLKPEKHRRSFSKLSAIADVLSGFGRSVLNVALRTTAECAETWYRTALDEIDAELPSRVRNNIACCVAGLNLLETLCGSYGLTWDRVFEIPIKRCQTYLEYGAKEYLLDGGSANKGIIEQTLEGMARMGLYANEWTIMENLDHVAIYFKLCYDRYTQYRRDHAIVGECLEYAQFLKQLRQSDLFVAYKPVRISGMLKRAYVLDYEEIQKRCDITSFDPTTPEPISPWE</sequence>
<protein>
    <recommendedName>
        <fullName evidence="2">NrS-1 polymerase-like HBD domain-containing protein</fullName>
    </recommendedName>
</protein>
<accession>A0A644YHZ2</accession>